<feature type="region of interest" description="Disordered" evidence="1">
    <location>
        <begin position="325"/>
        <end position="419"/>
    </location>
</feature>
<evidence type="ECO:0000256" key="2">
    <source>
        <dbReference type="SAM" id="Phobius"/>
    </source>
</evidence>
<feature type="transmembrane region" description="Helical" evidence="2">
    <location>
        <begin position="100"/>
        <end position="118"/>
    </location>
</feature>
<name>A0A6L9SS63_9BIFI</name>
<feature type="compositionally biased region" description="Basic and acidic residues" evidence="1">
    <location>
        <begin position="176"/>
        <end position="189"/>
    </location>
</feature>
<feature type="transmembrane region" description="Helical" evidence="2">
    <location>
        <begin position="6"/>
        <end position="25"/>
    </location>
</feature>
<feature type="compositionally biased region" description="Low complexity" evidence="1">
    <location>
        <begin position="392"/>
        <end position="403"/>
    </location>
</feature>
<sequence length="462" mass="49113">MGYEQLSTVIVLIIVLIGIVVWLPIRTTNSMRHVEEHREDRYSSSLHLVDADSGTRFSDDTTYAKGVLMQPNERRANTLSPGRIAEVRRLRREAVRRRQIIVICLVVVTVAVAAAAFALHFSPWFALIPAALAGVVLALGARAAGQAREWERKVAQARSRERKARLARARTQARTVDAKASRVEAEAARLRPAVSEADEPPAGEDTPTAEMEGREIRRVLRQAQTEQRQALAARGKLPSRAAADAEVASVEETPVSARPSVDMSPVKSAGPVSAEETPASTPTSASAAKVATEVAADADATDELAEVRPARALDVVDMATPSPELISFSLGEPRNVVEEKPAPPESREIKSMRQVAKATPVDETTERELAAEAKVETAPAKSDPKPSGETDTAGSTAANADPADAAHDSNDGSVLAAVPDDAGVTDVAAFHESEEQARVAVPAATSDSLGNGLQAILARRQS</sequence>
<feature type="compositionally biased region" description="Low complexity" evidence="1">
    <location>
        <begin position="241"/>
        <end position="252"/>
    </location>
</feature>
<keyword evidence="4" id="KW-1185">Reference proteome</keyword>
<dbReference type="EMBL" id="WHZV01000002">
    <property type="protein sequence ID" value="NEG55015.1"/>
    <property type="molecule type" value="Genomic_DNA"/>
</dbReference>
<dbReference type="Proteomes" id="UP000483293">
    <property type="component" value="Unassembled WGS sequence"/>
</dbReference>
<reference evidence="3 4" key="1">
    <citation type="submission" date="2019-10" db="EMBL/GenBank/DDBJ databases">
        <title>Bifidobacterium from non-human primates.</title>
        <authorList>
            <person name="Modesto M."/>
        </authorList>
    </citation>
    <scope>NUCLEOTIDE SEQUENCE [LARGE SCALE GENOMIC DNA]</scope>
    <source>
        <strain evidence="3 4">SMA15</strain>
    </source>
</reference>
<keyword evidence="2" id="KW-0472">Membrane</keyword>
<organism evidence="3 4">
    <name type="scientific">Bifidobacterium platyrrhinorum</name>
    <dbReference type="NCBI Taxonomy" id="2661628"/>
    <lineage>
        <taxon>Bacteria</taxon>
        <taxon>Bacillati</taxon>
        <taxon>Actinomycetota</taxon>
        <taxon>Actinomycetes</taxon>
        <taxon>Bifidobacteriales</taxon>
        <taxon>Bifidobacteriaceae</taxon>
        <taxon>Bifidobacterium</taxon>
    </lineage>
</organism>
<evidence type="ECO:0000313" key="4">
    <source>
        <dbReference type="Proteomes" id="UP000483293"/>
    </source>
</evidence>
<accession>A0A6L9SS63</accession>
<gene>
    <name evidence="3" type="ORF">GFD21_04350</name>
</gene>
<dbReference type="AlphaFoldDB" id="A0A6L9SS63"/>
<proteinExistence type="predicted"/>
<protein>
    <submittedName>
        <fullName evidence="3">Uncharacterized protein</fullName>
    </submittedName>
</protein>
<comment type="caution">
    <text evidence="3">The sequence shown here is derived from an EMBL/GenBank/DDBJ whole genome shotgun (WGS) entry which is preliminary data.</text>
</comment>
<dbReference type="RefSeq" id="WP_163196719.1">
    <property type="nucleotide sequence ID" value="NZ_WHZV01000002.1"/>
</dbReference>
<evidence type="ECO:0000313" key="3">
    <source>
        <dbReference type="EMBL" id="NEG55015.1"/>
    </source>
</evidence>
<keyword evidence="2" id="KW-0812">Transmembrane</keyword>
<feature type="region of interest" description="Disordered" evidence="1">
    <location>
        <begin position="167"/>
        <end position="302"/>
    </location>
</feature>
<evidence type="ECO:0000256" key="1">
    <source>
        <dbReference type="SAM" id="MobiDB-lite"/>
    </source>
</evidence>
<feature type="compositionally biased region" description="Basic and acidic residues" evidence="1">
    <location>
        <begin position="335"/>
        <end position="351"/>
    </location>
</feature>
<feature type="transmembrane region" description="Helical" evidence="2">
    <location>
        <begin position="124"/>
        <end position="144"/>
    </location>
</feature>
<feature type="compositionally biased region" description="Low complexity" evidence="1">
    <location>
        <begin position="273"/>
        <end position="298"/>
    </location>
</feature>
<feature type="compositionally biased region" description="Basic and acidic residues" evidence="1">
    <location>
        <begin position="364"/>
        <end position="375"/>
    </location>
</feature>
<keyword evidence="2" id="KW-1133">Transmembrane helix</keyword>